<evidence type="ECO:0000259" key="1">
    <source>
        <dbReference type="PROSITE" id="PS50943"/>
    </source>
</evidence>
<evidence type="ECO:0000313" key="2">
    <source>
        <dbReference type="EMBL" id="PXX68718.1"/>
    </source>
</evidence>
<sequence>MTSFSKWDKDAYRKRVGEDEAARRRGAIMAEQWGFQLAEERKRLNFTQAGLAEIMGVTPGRVSQIERGEVATVDAIAAYVAALGGTLELLADIGGHLLRMPANPAA</sequence>
<dbReference type="AlphaFoldDB" id="A0A318K5U8"/>
<dbReference type="GO" id="GO:0003677">
    <property type="term" value="F:DNA binding"/>
    <property type="evidence" value="ECO:0007669"/>
    <property type="project" value="InterPro"/>
</dbReference>
<keyword evidence="3" id="KW-1185">Reference proteome</keyword>
<dbReference type="CDD" id="cd00093">
    <property type="entry name" value="HTH_XRE"/>
    <property type="match status" value="1"/>
</dbReference>
<reference evidence="2 3" key="1">
    <citation type="submission" date="2018-05" db="EMBL/GenBank/DDBJ databases">
        <title>Genomic Encyclopedia of Type Strains, Phase IV (KMG-IV): sequencing the most valuable type-strain genomes for metagenomic binning, comparative biology and taxonomic classification.</title>
        <authorList>
            <person name="Goeker M."/>
        </authorList>
    </citation>
    <scope>NUCLEOTIDE SEQUENCE [LARGE SCALE GENOMIC DNA]</scope>
    <source>
        <strain evidence="2 3">DSM 44704</strain>
    </source>
</reference>
<evidence type="ECO:0000313" key="3">
    <source>
        <dbReference type="Proteomes" id="UP000247569"/>
    </source>
</evidence>
<dbReference type="SMART" id="SM00530">
    <property type="entry name" value="HTH_XRE"/>
    <property type="match status" value="1"/>
</dbReference>
<feature type="domain" description="HTH cro/C1-type" evidence="1">
    <location>
        <begin position="37"/>
        <end position="90"/>
    </location>
</feature>
<accession>A0A318K5U8</accession>
<dbReference type="InterPro" id="IPR001387">
    <property type="entry name" value="Cro/C1-type_HTH"/>
</dbReference>
<proteinExistence type="predicted"/>
<dbReference type="InterPro" id="IPR010982">
    <property type="entry name" value="Lambda_DNA-bd_dom_sf"/>
</dbReference>
<protein>
    <submittedName>
        <fullName evidence="2">Helix-turn-helix protein</fullName>
    </submittedName>
</protein>
<dbReference type="OrthoDB" id="4640255at2"/>
<comment type="caution">
    <text evidence="2">The sequence shown here is derived from an EMBL/GenBank/DDBJ whole genome shotgun (WGS) entry which is preliminary data.</text>
</comment>
<gene>
    <name evidence="2" type="ORF">DFR70_102403</name>
</gene>
<dbReference type="Gene3D" id="1.10.260.40">
    <property type="entry name" value="lambda repressor-like DNA-binding domains"/>
    <property type="match status" value="1"/>
</dbReference>
<dbReference type="Proteomes" id="UP000247569">
    <property type="component" value="Unassembled WGS sequence"/>
</dbReference>
<dbReference type="EMBL" id="QJKF01000002">
    <property type="protein sequence ID" value="PXX68718.1"/>
    <property type="molecule type" value="Genomic_DNA"/>
</dbReference>
<organism evidence="2 3">
    <name type="scientific">Nocardia tenerifensis</name>
    <dbReference type="NCBI Taxonomy" id="228006"/>
    <lineage>
        <taxon>Bacteria</taxon>
        <taxon>Bacillati</taxon>
        <taxon>Actinomycetota</taxon>
        <taxon>Actinomycetes</taxon>
        <taxon>Mycobacteriales</taxon>
        <taxon>Nocardiaceae</taxon>
        <taxon>Nocardia</taxon>
    </lineage>
</organism>
<name>A0A318K5U8_9NOCA</name>
<dbReference type="PROSITE" id="PS50943">
    <property type="entry name" value="HTH_CROC1"/>
    <property type="match status" value="1"/>
</dbReference>
<dbReference type="RefSeq" id="WP_040738690.1">
    <property type="nucleotide sequence ID" value="NZ_QJKF01000002.1"/>
</dbReference>
<dbReference type="Pfam" id="PF01381">
    <property type="entry name" value="HTH_3"/>
    <property type="match status" value="1"/>
</dbReference>
<dbReference type="SUPFAM" id="SSF47413">
    <property type="entry name" value="lambda repressor-like DNA-binding domains"/>
    <property type="match status" value="1"/>
</dbReference>